<protein>
    <submittedName>
        <fullName evidence="2">Uncharacterized protein</fullName>
    </submittedName>
</protein>
<sequence>MAAGKEVNGGGGDGDSGHHGWWCSGQNRAEKKDGFSSSLRSESIGTGITLTGCWTEQILGSEALVVFETSTGDYG</sequence>
<reference evidence="3" key="1">
    <citation type="submission" date="2013-01" db="EMBL/GenBank/DDBJ databases">
        <title>Draft Genome Sequence of a Mulberry Tree, Morus notabilis C.K. Schneid.</title>
        <authorList>
            <person name="He N."/>
            <person name="Zhao S."/>
        </authorList>
    </citation>
    <scope>NUCLEOTIDE SEQUENCE</scope>
</reference>
<evidence type="ECO:0000313" key="2">
    <source>
        <dbReference type="EMBL" id="EXC17140.1"/>
    </source>
</evidence>
<evidence type="ECO:0000256" key="1">
    <source>
        <dbReference type="SAM" id="MobiDB-lite"/>
    </source>
</evidence>
<evidence type="ECO:0000313" key="3">
    <source>
        <dbReference type="Proteomes" id="UP000030645"/>
    </source>
</evidence>
<organism evidence="2 3">
    <name type="scientific">Morus notabilis</name>
    <dbReference type="NCBI Taxonomy" id="981085"/>
    <lineage>
        <taxon>Eukaryota</taxon>
        <taxon>Viridiplantae</taxon>
        <taxon>Streptophyta</taxon>
        <taxon>Embryophyta</taxon>
        <taxon>Tracheophyta</taxon>
        <taxon>Spermatophyta</taxon>
        <taxon>Magnoliopsida</taxon>
        <taxon>eudicotyledons</taxon>
        <taxon>Gunneridae</taxon>
        <taxon>Pentapetalae</taxon>
        <taxon>rosids</taxon>
        <taxon>fabids</taxon>
        <taxon>Rosales</taxon>
        <taxon>Moraceae</taxon>
        <taxon>Moreae</taxon>
        <taxon>Morus</taxon>
    </lineage>
</organism>
<feature type="region of interest" description="Disordered" evidence="1">
    <location>
        <begin position="1"/>
        <end position="41"/>
    </location>
</feature>
<dbReference type="EMBL" id="KE345806">
    <property type="protein sequence ID" value="EXC17140.1"/>
    <property type="molecule type" value="Genomic_DNA"/>
</dbReference>
<accession>W9SMA3</accession>
<dbReference type="Proteomes" id="UP000030645">
    <property type="component" value="Unassembled WGS sequence"/>
</dbReference>
<keyword evidence="3" id="KW-1185">Reference proteome</keyword>
<gene>
    <name evidence="2" type="ORF">L484_002376</name>
</gene>
<proteinExistence type="predicted"/>
<dbReference type="AlphaFoldDB" id="W9SMA3"/>
<name>W9SMA3_9ROSA</name>